<protein>
    <recommendedName>
        <fullName evidence="3 5">acylphosphatase</fullName>
        <ecNumber evidence="2 5">3.6.1.7</ecNumber>
    </recommendedName>
</protein>
<organism evidence="8 9">
    <name type="scientific">Metabacillus idriensis</name>
    <dbReference type="NCBI Taxonomy" id="324768"/>
    <lineage>
        <taxon>Bacteria</taxon>
        <taxon>Bacillati</taxon>
        <taxon>Bacillota</taxon>
        <taxon>Bacilli</taxon>
        <taxon>Bacillales</taxon>
        <taxon>Bacillaceae</taxon>
        <taxon>Metabacillus</taxon>
    </lineage>
</organism>
<dbReference type="AlphaFoldDB" id="A0A6I2MB53"/>
<dbReference type="Proteomes" id="UP000441585">
    <property type="component" value="Unassembled WGS sequence"/>
</dbReference>
<dbReference type="SUPFAM" id="SSF54975">
    <property type="entry name" value="Acylphosphatase/BLUF domain-like"/>
    <property type="match status" value="1"/>
</dbReference>
<keyword evidence="9" id="KW-1185">Reference proteome</keyword>
<evidence type="ECO:0000259" key="7">
    <source>
        <dbReference type="PROSITE" id="PS51160"/>
    </source>
</evidence>
<feature type="active site" evidence="5">
    <location>
        <position position="13"/>
    </location>
</feature>
<keyword evidence="5" id="KW-0378">Hydrolase</keyword>
<reference evidence="8 9" key="1">
    <citation type="submission" date="2019-11" db="EMBL/GenBank/DDBJ databases">
        <title>Bacillus idriensis genome.</title>
        <authorList>
            <person name="Konopka E.N."/>
            <person name="Newman J.D."/>
        </authorList>
    </citation>
    <scope>NUCLEOTIDE SEQUENCE [LARGE SCALE GENOMIC DNA]</scope>
    <source>
        <strain evidence="8 9">DSM 19097</strain>
    </source>
</reference>
<comment type="catalytic activity">
    <reaction evidence="4 5">
        <text>an acyl phosphate + H2O = a carboxylate + phosphate + H(+)</text>
        <dbReference type="Rhea" id="RHEA:14965"/>
        <dbReference type="ChEBI" id="CHEBI:15377"/>
        <dbReference type="ChEBI" id="CHEBI:15378"/>
        <dbReference type="ChEBI" id="CHEBI:29067"/>
        <dbReference type="ChEBI" id="CHEBI:43474"/>
        <dbReference type="ChEBI" id="CHEBI:59918"/>
        <dbReference type="EC" id="3.6.1.7"/>
    </reaction>
</comment>
<dbReference type="InterPro" id="IPR020456">
    <property type="entry name" value="Acylphosphatase"/>
</dbReference>
<feature type="domain" description="Acylphosphatase-like" evidence="7">
    <location>
        <begin position="1"/>
        <end position="85"/>
    </location>
</feature>
<evidence type="ECO:0000256" key="4">
    <source>
        <dbReference type="ARBA" id="ARBA00047645"/>
    </source>
</evidence>
<dbReference type="GO" id="GO:0003998">
    <property type="term" value="F:acylphosphatase activity"/>
    <property type="evidence" value="ECO:0007669"/>
    <property type="project" value="UniProtKB-EC"/>
</dbReference>
<evidence type="ECO:0000256" key="6">
    <source>
        <dbReference type="RuleBase" id="RU004168"/>
    </source>
</evidence>
<comment type="caution">
    <text evidence="8">The sequence shown here is derived from an EMBL/GenBank/DDBJ whole genome shotgun (WGS) entry which is preliminary data.</text>
</comment>
<dbReference type="InterPro" id="IPR036046">
    <property type="entry name" value="Acylphosphatase-like_dom_sf"/>
</dbReference>
<gene>
    <name evidence="8" type="ORF">GJU41_13480</name>
</gene>
<accession>A0A6I2MB53</accession>
<dbReference type="PANTHER" id="PTHR47268">
    <property type="entry name" value="ACYLPHOSPHATASE"/>
    <property type="match status" value="1"/>
</dbReference>
<evidence type="ECO:0000256" key="3">
    <source>
        <dbReference type="ARBA" id="ARBA00015991"/>
    </source>
</evidence>
<dbReference type="InterPro" id="IPR001792">
    <property type="entry name" value="Acylphosphatase-like_dom"/>
</dbReference>
<evidence type="ECO:0000256" key="1">
    <source>
        <dbReference type="ARBA" id="ARBA00005614"/>
    </source>
</evidence>
<dbReference type="Gene3D" id="3.30.70.100">
    <property type="match status" value="1"/>
</dbReference>
<evidence type="ECO:0000256" key="5">
    <source>
        <dbReference type="PROSITE-ProRule" id="PRU00520"/>
    </source>
</evidence>
<dbReference type="EMBL" id="WKKF01000003">
    <property type="protein sequence ID" value="MRX54989.1"/>
    <property type="molecule type" value="Genomic_DNA"/>
</dbReference>
<evidence type="ECO:0000256" key="2">
    <source>
        <dbReference type="ARBA" id="ARBA00012150"/>
    </source>
</evidence>
<evidence type="ECO:0000313" key="9">
    <source>
        <dbReference type="Proteomes" id="UP000441585"/>
    </source>
</evidence>
<comment type="similarity">
    <text evidence="1 6">Belongs to the acylphosphatase family.</text>
</comment>
<dbReference type="PANTHER" id="PTHR47268:SF4">
    <property type="entry name" value="ACYLPHOSPHATASE"/>
    <property type="match status" value="1"/>
</dbReference>
<proteinExistence type="inferred from homology"/>
<dbReference type="PROSITE" id="PS51160">
    <property type="entry name" value="ACYLPHOSPHATASE_3"/>
    <property type="match status" value="1"/>
</dbReference>
<dbReference type="Pfam" id="PF00708">
    <property type="entry name" value="Acylphosphatase"/>
    <property type="match status" value="1"/>
</dbReference>
<evidence type="ECO:0000313" key="8">
    <source>
        <dbReference type="EMBL" id="MRX54989.1"/>
    </source>
</evidence>
<sequence>MIAAGRVQGVGFRFHTQKIAASHELTGWVKNRDDGTVEIMVQGEDKQLEDFLKDLKEGNRYAEVDDISVKGELQSETFSEFKILH</sequence>
<name>A0A6I2MB53_9BACI</name>
<dbReference type="EC" id="3.6.1.7" evidence="2 5"/>
<dbReference type="PROSITE" id="PS00151">
    <property type="entry name" value="ACYLPHOSPHATASE_2"/>
    <property type="match status" value="1"/>
</dbReference>
<feature type="active site" evidence="5">
    <location>
        <position position="31"/>
    </location>
</feature>
<dbReference type="InterPro" id="IPR017968">
    <property type="entry name" value="Acylphosphatase_CS"/>
</dbReference>